<dbReference type="SUPFAM" id="SSF55874">
    <property type="entry name" value="ATPase domain of HSP90 chaperone/DNA topoisomerase II/histidine kinase"/>
    <property type="match status" value="1"/>
</dbReference>
<dbReference type="GO" id="GO:0046983">
    <property type="term" value="F:protein dimerization activity"/>
    <property type="evidence" value="ECO:0007669"/>
    <property type="project" value="InterPro"/>
</dbReference>
<comment type="caution">
    <text evidence="5">The sequence shown here is derived from an EMBL/GenBank/DDBJ whole genome shotgun (WGS) entry which is preliminary data.</text>
</comment>
<evidence type="ECO:0000256" key="2">
    <source>
        <dbReference type="ARBA" id="ARBA00022777"/>
    </source>
</evidence>
<protein>
    <submittedName>
        <fullName evidence="5">Sensor histidine kinase</fullName>
    </submittedName>
</protein>
<evidence type="ECO:0000313" key="6">
    <source>
        <dbReference type="Proteomes" id="UP000291286"/>
    </source>
</evidence>
<gene>
    <name evidence="5" type="ORF">EA661_02860</name>
</gene>
<evidence type="ECO:0000313" key="5">
    <source>
        <dbReference type="EMBL" id="TAA33221.1"/>
    </source>
</evidence>
<evidence type="ECO:0000256" key="3">
    <source>
        <dbReference type="ARBA" id="ARBA00023012"/>
    </source>
</evidence>
<keyword evidence="3" id="KW-0902">Two-component regulatory system</keyword>
<dbReference type="Gene3D" id="1.20.5.1930">
    <property type="match status" value="1"/>
</dbReference>
<dbReference type="EMBL" id="SHMB01000001">
    <property type="protein sequence ID" value="TAA33221.1"/>
    <property type="molecule type" value="Genomic_DNA"/>
</dbReference>
<dbReference type="GO" id="GO:0000155">
    <property type="term" value="F:phosphorelay sensor kinase activity"/>
    <property type="evidence" value="ECO:0007669"/>
    <property type="project" value="InterPro"/>
</dbReference>
<dbReference type="CDD" id="cd16917">
    <property type="entry name" value="HATPase_UhpB-NarQ-NarX-like"/>
    <property type="match status" value="1"/>
</dbReference>
<proteinExistence type="predicted"/>
<sequence length="220" mass="23335">MPDPAHDAAHDPAFRDALIAAQDAERARIARELHDELGQLLTSLRLSLAELSATLTVPQQQDLACDLDALSAQALQAVRGMTHALQPPLLQQAGLVAALEALCQRHDASGAVRCTLQAPAELPRLPDALELAVYRIAQEALTNALRHARATQIQVSLLVRASTLQLTVRDDGTGYDVGSPAGFGRRGMHARAGQHAGQLHESSDDEGTCVRATFPLGGAD</sequence>
<organism evidence="5 6">
    <name type="scientific">Pseudoxanthomonas winnipegensis</name>
    <dbReference type="NCBI Taxonomy" id="2480810"/>
    <lineage>
        <taxon>Bacteria</taxon>
        <taxon>Pseudomonadati</taxon>
        <taxon>Pseudomonadota</taxon>
        <taxon>Gammaproteobacteria</taxon>
        <taxon>Lysobacterales</taxon>
        <taxon>Lysobacteraceae</taxon>
        <taxon>Pseudoxanthomonas</taxon>
    </lineage>
</organism>
<dbReference type="PANTHER" id="PTHR24421">
    <property type="entry name" value="NITRATE/NITRITE SENSOR PROTEIN NARX-RELATED"/>
    <property type="match status" value="1"/>
</dbReference>
<dbReference type="RefSeq" id="WP_130515525.1">
    <property type="nucleotide sequence ID" value="NZ_SHMA01000001.1"/>
</dbReference>
<dbReference type="InterPro" id="IPR036890">
    <property type="entry name" value="HATPase_C_sf"/>
</dbReference>
<keyword evidence="1" id="KW-0808">Transferase</keyword>
<dbReference type="GO" id="GO:0016020">
    <property type="term" value="C:membrane"/>
    <property type="evidence" value="ECO:0007669"/>
    <property type="project" value="InterPro"/>
</dbReference>
<name>A0A4Q8LQQ2_9GAMM</name>
<dbReference type="Pfam" id="PF02518">
    <property type="entry name" value="HATPase_c"/>
    <property type="match status" value="1"/>
</dbReference>
<dbReference type="InterPro" id="IPR050482">
    <property type="entry name" value="Sensor_HK_TwoCompSys"/>
</dbReference>
<dbReference type="SMART" id="SM00387">
    <property type="entry name" value="HATPase_c"/>
    <property type="match status" value="1"/>
</dbReference>
<accession>A0A4Q8LQQ2</accession>
<dbReference type="PANTHER" id="PTHR24421:SF58">
    <property type="entry name" value="SIGNAL TRANSDUCTION HISTIDINE-PROTEIN KINASE_PHOSPHATASE UHPB"/>
    <property type="match status" value="1"/>
</dbReference>
<feature type="domain" description="Histidine kinase/HSP90-like ATPase" evidence="4">
    <location>
        <begin position="128"/>
        <end position="218"/>
    </location>
</feature>
<dbReference type="InterPro" id="IPR003594">
    <property type="entry name" value="HATPase_dom"/>
</dbReference>
<dbReference type="Gene3D" id="3.30.565.10">
    <property type="entry name" value="Histidine kinase-like ATPase, C-terminal domain"/>
    <property type="match status" value="1"/>
</dbReference>
<dbReference type="AlphaFoldDB" id="A0A4Q8LQQ2"/>
<reference evidence="5 6" key="1">
    <citation type="submission" date="2019-02" db="EMBL/GenBank/DDBJ databases">
        <title>WGS of Pseudoxanthomonas species novum from clinical isolates.</title>
        <authorList>
            <person name="Bernier A.-M."/>
            <person name="Bernard K."/>
            <person name="Vachon A."/>
        </authorList>
    </citation>
    <scope>NUCLEOTIDE SEQUENCE [LARGE SCALE GENOMIC DNA]</scope>
    <source>
        <strain evidence="5 6">NML171202</strain>
    </source>
</reference>
<dbReference type="InterPro" id="IPR011712">
    <property type="entry name" value="Sig_transdc_His_kin_sub3_dim/P"/>
</dbReference>
<keyword evidence="2 5" id="KW-0418">Kinase</keyword>
<evidence type="ECO:0000256" key="1">
    <source>
        <dbReference type="ARBA" id="ARBA00022679"/>
    </source>
</evidence>
<evidence type="ECO:0000259" key="4">
    <source>
        <dbReference type="SMART" id="SM00387"/>
    </source>
</evidence>
<dbReference type="Pfam" id="PF07730">
    <property type="entry name" value="HisKA_3"/>
    <property type="match status" value="1"/>
</dbReference>
<dbReference type="Proteomes" id="UP000291286">
    <property type="component" value="Unassembled WGS sequence"/>
</dbReference>